<sequence>MKKQVVYSLKVILEISKLEAFDGNNFKRWNVRVLPILKFTEIDRVLYEPKPKDDPKNIVKWERTNKLCVHTIKCDLSNKLFDNYCHFICAKHLWNKLNGRYEFEDEDAKKFSTNKFMYFQMIEEKKCF</sequence>
<accession>A0AAW0KYQ0</accession>
<dbReference type="PANTHER" id="PTHR47592">
    <property type="entry name" value="PBF68 PROTEIN"/>
    <property type="match status" value="1"/>
</dbReference>
<dbReference type="EMBL" id="PKMF04000196">
    <property type="protein sequence ID" value="KAK7843818.1"/>
    <property type="molecule type" value="Genomic_DNA"/>
</dbReference>
<proteinExistence type="predicted"/>
<comment type="caution">
    <text evidence="1">The sequence shown here is derived from an EMBL/GenBank/DDBJ whole genome shotgun (WGS) entry which is preliminary data.</text>
</comment>
<keyword evidence="2" id="KW-1185">Reference proteome</keyword>
<dbReference type="Pfam" id="PF14223">
    <property type="entry name" value="Retrotran_gag_2"/>
    <property type="match status" value="1"/>
</dbReference>
<dbReference type="PANTHER" id="PTHR47592:SF27">
    <property type="entry name" value="OS08G0421700 PROTEIN"/>
    <property type="match status" value="1"/>
</dbReference>
<gene>
    <name evidence="1" type="ORF">CFP56_011877</name>
</gene>
<organism evidence="1 2">
    <name type="scientific">Quercus suber</name>
    <name type="common">Cork oak</name>
    <dbReference type="NCBI Taxonomy" id="58331"/>
    <lineage>
        <taxon>Eukaryota</taxon>
        <taxon>Viridiplantae</taxon>
        <taxon>Streptophyta</taxon>
        <taxon>Embryophyta</taxon>
        <taxon>Tracheophyta</taxon>
        <taxon>Spermatophyta</taxon>
        <taxon>Magnoliopsida</taxon>
        <taxon>eudicotyledons</taxon>
        <taxon>Gunneridae</taxon>
        <taxon>Pentapetalae</taxon>
        <taxon>rosids</taxon>
        <taxon>fabids</taxon>
        <taxon>Fagales</taxon>
        <taxon>Fagaceae</taxon>
        <taxon>Quercus</taxon>
    </lineage>
</organism>
<dbReference type="AlphaFoldDB" id="A0AAW0KYQ0"/>
<reference evidence="1 2" key="1">
    <citation type="journal article" date="2018" name="Sci. Data">
        <title>The draft genome sequence of cork oak.</title>
        <authorList>
            <person name="Ramos A.M."/>
            <person name="Usie A."/>
            <person name="Barbosa P."/>
            <person name="Barros P.M."/>
            <person name="Capote T."/>
            <person name="Chaves I."/>
            <person name="Simoes F."/>
            <person name="Abreu I."/>
            <person name="Carrasquinho I."/>
            <person name="Faro C."/>
            <person name="Guimaraes J.B."/>
            <person name="Mendonca D."/>
            <person name="Nobrega F."/>
            <person name="Rodrigues L."/>
            <person name="Saibo N.J.M."/>
            <person name="Varela M.C."/>
            <person name="Egas C."/>
            <person name="Matos J."/>
            <person name="Miguel C.M."/>
            <person name="Oliveira M.M."/>
            <person name="Ricardo C.P."/>
            <person name="Goncalves S."/>
        </authorList>
    </citation>
    <scope>NUCLEOTIDE SEQUENCE [LARGE SCALE GENOMIC DNA]</scope>
    <source>
        <strain evidence="2">cv. HL8</strain>
    </source>
</reference>
<name>A0AAW0KYQ0_QUESU</name>
<evidence type="ECO:0000313" key="1">
    <source>
        <dbReference type="EMBL" id="KAK7843818.1"/>
    </source>
</evidence>
<evidence type="ECO:0000313" key="2">
    <source>
        <dbReference type="Proteomes" id="UP000237347"/>
    </source>
</evidence>
<dbReference type="Proteomes" id="UP000237347">
    <property type="component" value="Unassembled WGS sequence"/>
</dbReference>
<protein>
    <submittedName>
        <fullName evidence="1">Uncharacterized protein</fullName>
    </submittedName>
</protein>